<dbReference type="OrthoDB" id="10507994at2759"/>
<comment type="caution">
    <text evidence="1">The sequence shown here is derived from an EMBL/GenBank/DDBJ whole genome shotgun (WGS) entry which is preliminary data.</text>
</comment>
<name>A0A8X6PBU7_NEPPI</name>
<organism evidence="1 2">
    <name type="scientific">Nephila pilipes</name>
    <name type="common">Giant wood spider</name>
    <name type="synonym">Nephila maculata</name>
    <dbReference type="NCBI Taxonomy" id="299642"/>
    <lineage>
        <taxon>Eukaryota</taxon>
        <taxon>Metazoa</taxon>
        <taxon>Ecdysozoa</taxon>
        <taxon>Arthropoda</taxon>
        <taxon>Chelicerata</taxon>
        <taxon>Arachnida</taxon>
        <taxon>Araneae</taxon>
        <taxon>Araneomorphae</taxon>
        <taxon>Entelegynae</taxon>
        <taxon>Araneoidea</taxon>
        <taxon>Nephilidae</taxon>
        <taxon>Nephila</taxon>
    </lineage>
</organism>
<sequence>MPFNLSSLNANPKPLERIERLYFPKMNVVRRREGVEKYIYKKTTGEGRNGIVESGRFISSLRMRKYSVGVELKAQQCADMSSIPTSEFPSTKS</sequence>
<dbReference type="AlphaFoldDB" id="A0A8X6PBU7"/>
<accession>A0A8X6PBU7</accession>
<reference evidence="1" key="1">
    <citation type="submission" date="2020-08" db="EMBL/GenBank/DDBJ databases">
        <title>Multicomponent nature underlies the extraordinary mechanical properties of spider dragline silk.</title>
        <authorList>
            <person name="Kono N."/>
            <person name="Nakamura H."/>
            <person name="Mori M."/>
            <person name="Yoshida Y."/>
            <person name="Ohtoshi R."/>
            <person name="Malay A.D."/>
            <person name="Moran D.A.P."/>
            <person name="Tomita M."/>
            <person name="Numata K."/>
            <person name="Arakawa K."/>
        </authorList>
    </citation>
    <scope>NUCLEOTIDE SEQUENCE</scope>
</reference>
<protein>
    <submittedName>
        <fullName evidence="1">Uncharacterized protein</fullName>
    </submittedName>
</protein>
<proteinExistence type="predicted"/>
<dbReference type="EMBL" id="BMAW01067298">
    <property type="protein sequence ID" value="GFT59120.1"/>
    <property type="molecule type" value="Genomic_DNA"/>
</dbReference>
<dbReference type="Proteomes" id="UP000887013">
    <property type="component" value="Unassembled WGS sequence"/>
</dbReference>
<evidence type="ECO:0000313" key="1">
    <source>
        <dbReference type="EMBL" id="GFT59120.1"/>
    </source>
</evidence>
<keyword evidence="2" id="KW-1185">Reference proteome</keyword>
<evidence type="ECO:0000313" key="2">
    <source>
        <dbReference type="Proteomes" id="UP000887013"/>
    </source>
</evidence>
<gene>
    <name evidence="1" type="ORF">NPIL_157401</name>
</gene>